<name>A0AAW2YGC7_9LAMI</name>
<reference evidence="2" key="2">
    <citation type="journal article" date="2024" name="Plant">
        <title>Genomic evolution and insights into agronomic trait innovations of Sesamum species.</title>
        <authorList>
            <person name="Miao H."/>
            <person name="Wang L."/>
            <person name="Qu L."/>
            <person name="Liu H."/>
            <person name="Sun Y."/>
            <person name="Le M."/>
            <person name="Wang Q."/>
            <person name="Wei S."/>
            <person name="Zheng Y."/>
            <person name="Lin W."/>
            <person name="Duan Y."/>
            <person name="Cao H."/>
            <person name="Xiong S."/>
            <person name="Wang X."/>
            <person name="Wei L."/>
            <person name="Li C."/>
            <person name="Ma Q."/>
            <person name="Ju M."/>
            <person name="Zhao R."/>
            <person name="Li G."/>
            <person name="Mu C."/>
            <person name="Tian Q."/>
            <person name="Mei H."/>
            <person name="Zhang T."/>
            <person name="Gao T."/>
            <person name="Zhang H."/>
        </authorList>
    </citation>
    <scope>NUCLEOTIDE SEQUENCE</scope>
    <source>
        <strain evidence="2">KEN1</strain>
    </source>
</reference>
<evidence type="ECO:0000256" key="1">
    <source>
        <dbReference type="SAM" id="MobiDB-lite"/>
    </source>
</evidence>
<comment type="caution">
    <text evidence="2">The sequence shown here is derived from an EMBL/GenBank/DDBJ whole genome shotgun (WGS) entry which is preliminary data.</text>
</comment>
<protein>
    <submittedName>
        <fullName evidence="2">Uncharacterized protein</fullName>
    </submittedName>
</protein>
<feature type="compositionally biased region" description="Pro residues" evidence="1">
    <location>
        <begin position="34"/>
        <end position="57"/>
    </location>
</feature>
<dbReference type="EMBL" id="JACGWN010000001">
    <property type="protein sequence ID" value="KAL0464700.1"/>
    <property type="molecule type" value="Genomic_DNA"/>
</dbReference>
<proteinExistence type="predicted"/>
<evidence type="ECO:0000313" key="2">
    <source>
        <dbReference type="EMBL" id="KAL0464700.1"/>
    </source>
</evidence>
<gene>
    <name evidence="2" type="ORF">Slati_0357600</name>
</gene>
<sequence length="117" mass="12795">MSAHDQPSLADAYKLLNLSPNPDGSLTRLNQIPTLPPTPHIYPPPTLPPPHPSPSPKTYPSTLLTTPSFASFAPESRLLTPSFLSFFTSMAVVLCYSAPRLSFFTTPATLWRFNSPL</sequence>
<feature type="region of interest" description="Disordered" evidence="1">
    <location>
        <begin position="22"/>
        <end position="60"/>
    </location>
</feature>
<organism evidence="2">
    <name type="scientific">Sesamum latifolium</name>
    <dbReference type="NCBI Taxonomy" id="2727402"/>
    <lineage>
        <taxon>Eukaryota</taxon>
        <taxon>Viridiplantae</taxon>
        <taxon>Streptophyta</taxon>
        <taxon>Embryophyta</taxon>
        <taxon>Tracheophyta</taxon>
        <taxon>Spermatophyta</taxon>
        <taxon>Magnoliopsida</taxon>
        <taxon>eudicotyledons</taxon>
        <taxon>Gunneridae</taxon>
        <taxon>Pentapetalae</taxon>
        <taxon>asterids</taxon>
        <taxon>lamiids</taxon>
        <taxon>Lamiales</taxon>
        <taxon>Pedaliaceae</taxon>
        <taxon>Sesamum</taxon>
    </lineage>
</organism>
<feature type="compositionally biased region" description="Polar residues" evidence="1">
    <location>
        <begin position="22"/>
        <end position="31"/>
    </location>
</feature>
<reference evidence="2" key="1">
    <citation type="submission" date="2020-06" db="EMBL/GenBank/DDBJ databases">
        <authorList>
            <person name="Li T."/>
            <person name="Hu X."/>
            <person name="Zhang T."/>
            <person name="Song X."/>
            <person name="Zhang H."/>
            <person name="Dai N."/>
            <person name="Sheng W."/>
            <person name="Hou X."/>
            <person name="Wei L."/>
        </authorList>
    </citation>
    <scope>NUCLEOTIDE SEQUENCE</scope>
    <source>
        <strain evidence="2">KEN1</strain>
        <tissue evidence="2">Leaf</tissue>
    </source>
</reference>
<accession>A0AAW2YGC7</accession>
<dbReference type="AlphaFoldDB" id="A0AAW2YGC7"/>